<dbReference type="GO" id="GO:0005886">
    <property type="term" value="C:plasma membrane"/>
    <property type="evidence" value="ECO:0007669"/>
    <property type="project" value="UniProtKB-SubCell"/>
</dbReference>
<keyword evidence="10 14" id="KW-1133">Transmembrane helix</keyword>
<evidence type="ECO:0000256" key="13">
    <source>
        <dbReference type="SAM" id="MobiDB-lite"/>
    </source>
</evidence>
<keyword evidence="5" id="KW-0997">Cell inner membrane</keyword>
<dbReference type="AlphaFoldDB" id="A0A371X4G7"/>
<keyword evidence="7" id="KW-0808">Transferase</keyword>
<dbReference type="SMART" id="SM00388">
    <property type="entry name" value="HisKA"/>
    <property type="match status" value="1"/>
</dbReference>
<evidence type="ECO:0000256" key="4">
    <source>
        <dbReference type="ARBA" id="ARBA00022475"/>
    </source>
</evidence>
<evidence type="ECO:0000256" key="5">
    <source>
        <dbReference type="ARBA" id="ARBA00022519"/>
    </source>
</evidence>
<dbReference type="PANTHER" id="PTHR44936:SF5">
    <property type="entry name" value="SENSOR HISTIDINE KINASE ENVZ"/>
    <property type="match status" value="1"/>
</dbReference>
<feature type="region of interest" description="Disordered" evidence="13">
    <location>
        <begin position="1"/>
        <end position="32"/>
    </location>
</feature>
<evidence type="ECO:0000256" key="7">
    <source>
        <dbReference type="ARBA" id="ARBA00022679"/>
    </source>
</evidence>
<keyword evidence="11" id="KW-0902">Two-component regulatory system</keyword>
<protein>
    <recommendedName>
        <fullName evidence="3">histidine kinase</fullName>
        <ecNumber evidence="3">2.7.13.3</ecNumber>
    </recommendedName>
</protein>
<feature type="transmembrane region" description="Helical" evidence="14">
    <location>
        <begin position="233"/>
        <end position="253"/>
    </location>
</feature>
<gene>
    <name evidence="17" type="ORF">DYI37_07130</name>
</gene>
<sequence>MKPRLPKPRLGKPRLTLGRSGQAGQGTGGPVRRAGAAARDWLARWPDVFGWRWVRRIPWPSRIDIWRGPLRPIPHFFARYTPKSLFARSLIIIITPMVILQCVVTVVFMERHWALVTRRLSEAVARDVAALVEMIERMPGDANHAIALEIARDDLDLNASLQPLEPLPPPAPKPFFNILDGILSQEIGDKVARPFWIDTVGDSRIVEIRIQLQGAILRIFAPRNSAYASNTHIFIVWMVTTSLVLLLIAILFLRNQIRPIQTLATAAEGFGRGQPMPPDFRPRGASEVRRASIAFIQMRDRIERQLEQRTQMLNGVSHDLRTILTRFRLQLQFLGEGEDVDELNADIDEMQRMLEGYLAFAKDEANEAVGEVDIEDVLDRFESEAKMKGKVLTVRVAGDPRLTVRPDSFQRMVTNVVGNAIRYANRIAVTANHEGRWLTLEVEDDGPGIAPDKREEVFKPFVRLDDARNIDAGGTGLGLAIARDIARGHGGDILLTNSALGGLRALIRLPA</sequence>
<keyword evidence="6" id="KW-0597">Phosphoprotein</keyword>
<evidence type="ECO:0000259" key="16">
    <source>
        <dbReference type="SMART" id="SM00388"/>
    </source>
</evidence>
<dbReference type="Gene3D" id="3.30.565.10">
    <property type="entry name" value="Histidine kinase-like ATPase, C-terminal domain"/>
    <property type="match status" value="1"/>
</dbReference>
<feature type="compositionally biased region" description="Basic residues" evidence="13">
    <location>
        <begin position="1"/>
        <end position="12"/>
    </location>
</feature>
<name>A0A371X4G7_9HYPH</name>
<dbReference type="Pfam" id="PF00512">
    <property type="entry name" value="HisKA"/>
    <property type="match status" value="1"/>
</dbReference>
<dbReference type="RefSeq" id="WP_116682546.1">
    <property type="nucleotide sequence ID" value="NZ_QURL01000003.1"/>
</dbReference>
<keyword evidence="18" id="KW-1185">Reference proteome</keyword>
<dbReference type="OrthoDB" id="9804645at2"/>
<dbReference type="EC" id="2.7.13.3" evidence="3"/>
<accession>A0A371X4G7</accession>
<evidence type="ECO:0000256" key="8">
    <source>
        <dbReference type="ARBA" id="ARBA00022692"/>
    </source>
</evidence>
<comment type="subcellular location">
    <subcellularLocation>
        <location evidence="2">Cell inner membrane</location>
        <topology evidence="2">Multi-pass membrane protein</topology>
    </subcellularLocation>
</comment>
<evidence type="ECO:0000256" key="11">
    <source>
        <dbReference type="ARBA" id="ARBA00023012"/>
    </source>
</evidence>
<evidence type="ECO:0000256" key="10">
    <source>
        <dbReference type="ARBA" id="ARBA00022989"/>
    </source>
</evidence>
<evidence type="ECO:0000259" key="15">
    <source>
        <dbReference type="SMART" id="SM00387"/>
    </source>
</evidence>
<dbReference type="PRINTS" id="PR00344">
    <property type="entry name" value="BCTRLSENSOR"/>
</dbReference>
<dbReference type="InterPro" id="IPR003594">
    <property type="entry name" value="HATPase_dom"/>
</dbReference>
<organism evidence="17 18">
    <name type="scientific">Fulvimarina endophytica</name>
    <dbReference type="NCBI Taxonomy" id="2293836"/>
    <lineage>
        <taxon>Bacteria</taxon>
        <taxon>Pseudomonadati</taxon>
        <taxon>Pseudomonadota</taxon>
        <taxon>Alphaproteobacteria</taxon>
        <taxon>Hyphomicrobiales</taxon>
        <taxon>Aurantimonadaceae</taxon>
        <taxon>Fulvimarina</taxon>
    </lineage>
</organism>
<dbReference type="InterPro" id="IPR036890">
    <property type="entry name" value="HATPase_C_sf"/>
</dbReference>
<reference evidence="17 18" key="1">
    <citation type="submission" date="2018-08" db="EMBL/GenBank/DDBJ databases">
        <title>Fulvimarina sp. 85, whole genome shotgun sequence.</title>
        <authorList>
            <person name="Tuo L."/>
        </authorList>
    </citation>
    <scope>NUCLEOTIDE SEQUENCE [LARGE SCALE GENOMIC DNA]</scope>
    <source>
        <strain evidence="17 18">85</strain>
    </source>
</reference>
<evidence type="ECO:0000313" key="18">
    <source>
        <dbReference type="Proteomes" id="UP000264310"/>
    </source>
</evidence>
<evidence type="ECO:0000256" key="3">
    <source>
        <dbReference type="ARBA" id="ARBA00012438"/>
    </source>
</evidence>
<dbReference type="SUPFAM" id="SSF47384">
    <property type="entry name" value="Homodimeric domain of signal transducing histidine kinase"/>
    <property type="match status" value="1"/>
</dbReference>
<dbReference type="GO" id="GO:0000155">
    <property type="term" value="F:phosphorelay sensor kinase activity"/>
    <property type="evidence" value="ECO:0007669"/>
    <property type="project" value="InterPro"/>
</dbReference>
<dbReference type="Proteomes" id="UP000264310">
    <property type="component" value="Unassembled WGS sequence"/>
</dbReference>
<dbReference type="InterPro" id="IPR004358">
    <property type="entry name" value="Sig_transdc_His_kin-like_C"/>
</dbReference>
<evidence type="ECO:0000256" key="1">
    <source>
        <dbReference type="ARBA" id="ARBA00000085"/>
    </source>
</evidence>
<keyword evidence="9" id="KW-0418">Kinase</keyword>
<dbReference type="SMART" id="SM00387">
    <property type="entry name" value="HATPase_c"/>
    <property type="match status" value="1"/>
</dbReference>
<evidence type="ECO:0000256" key="12">
    <source>
        <dbReference type="ARBA" id="ARBA00023136"/>
    </source>
</evidence>
<keyword evidence="8 14" id="KW-0812">Transmembrane</keyword>
<dbReference type="PANTHER" id="PTHR44936">
    <property type="entry name" value="SENSOR PROTEIN CREC"/>
    <property type="match status" value="1"/>
</dbReference>
<dbReference type="CDD" id="cd00082">
    <property type="entry name" value="HisKA"/>
    <property type="match status" value="1"/>
</dbReference>
<dbReference type="Gene3D" id="1.10.287.130">
    <property type="match status" value="1"/>
</dbReference>
<keyword evidence="12 14" id="KW-0472">Membrane</keyword>
<feature type="domain" description="Signal transduction histidine kinase dimerisation/phosphoacceptor" evidence="16">
    <location>
        <begin position="308"/>
        <end position="366"/>
    </location>
</feature>
<comment type="catalytic activity">
    <reaction evidence="1">
        <text>ATP + protein L-histidine = ADP + protein N-phospho-L-histidine.</text>
        <dbReference type="EC" id="2.7.13.3"/>
    </reaction>
</comment>
<evidence type="ECO:0000256" key="6">
    <source>
        <dbReference type="ARBA" id="ARBA00022553"/>
    </source>
</evidence>
<dbReference type="InterPro" id="IPR003661">
    <property type="entry name" value="HisK_dim/P_dom"/>
</dbReference>
<feature type="transmembrane region" description="Helical" evidence="14">
    <location>
        <begin position="85"/>
        <end position="109"/>
    </location>
</feature>
<dbReference type="InterPro" id="IPR050980">
    <property type="entry name" value="2C_sensor_his_kinase"/>
</dbReference>
<comment type="caution">
    <text evidence="17">The sequence shown here is derived from an EMBL/GenBank/DDBJ whole genome shotgun (WGS) entry which is preliminary data.</text>
</comment>
<feature type="domain" description="Histidine kinase/HSP90-like ATPase" evidence="15">
    <location>
        <begin position="404"/>
        <end position="511"/>
    </location>
</feature>
<proteinExistence type="predicted"/>
<dbReference type="InterPro" id="IPR036097">
    <property type="entry name" value="HisK_dim/P_sf"/>
</dbReference>
<keyword evidence="4" id="KW-1003">Cell membrane</keyword>
<evidence type="ECO:0000256" key="9">
    <source>
        <dbReference type="ARBA" id="ARBA00022777"/>
    </source>
</evidence>
<evidence type="ECO:0000313" key="17">
    <source>
        <dbReference type="EMBL" id="RFC64128.1"/>
    </source>
</evidence>
<dbReference type="EMBL" id="QURL01000003">
    <property type="protein sequence ID" value="RFC64128.1"/>
    <property type="molecule type" value="Genomic_DNA"/>
</dbReference>
<dbReference type="SUPFAM" id="SSF55874">
    <property type="entry name" value="ATPase domain of HSP90 chaperone/DNA topoisomerase II/histidine kinase"/>
    <property type="match status" value="1"/>
</dbReference>
<evidence type="ECO:0000256" key="14">
    <source>
        <dbReference type="SAM" id="Phobius"/>
    </source>
</evidence>
<evidence type="ECO:0000256" key="2">
    <source>
        <dbReference type="ARBA" id="ARBA00004429"/>
    </source>
</evidence>
<dbReference type="Pfam" id="PF02518">
    <property type="entry name" value="HATPase_c"/>
    <property type="match status" value="1"/>
</dbReference>